<proteinExistence type="predicted"/>
<dbReference type="EMBL" id="LCJR01000023">
    <property type="protein sequence ID" value="KKT81257.1"/>
    <property type="molecule type" value="Genomic_DNA"/>
</dbReference>
<comment type="caution">
    <text evidence="2">The sequence shown here is derived from an EMBL/GenBank/DDBJ whole genome shotgun (WGS) entry which is preliminary data.</text>
</comment>
<evidence type="ECO:0008006" key="4">
    <source>
        <dbReference type="Google" id="ProtNLM"/>
    </source>
</evidence>
<gene>
    <name evidence="2" type="ORF">UW79_C0023G0030</name>
</gene>
<evidence type="ECO:0000313" key="2">
    <source>
        <dbReference type="EMBL" id="KKT81257.1"/>
    </source>
</evidence>
<dbReference type="AlphaFoldDB" id="A0A0G1MKB3"/>
<sequence length="219" mass="24001">MANSRRQGILSAIGALMIGVFSSPAWAQENKPADQASGPTNFVYVRYGSASVTWLVYQRSLKPVFGSPVLTIGAAPDPHGPYREYFAGLGLNLNRATYGIMPTVLFASTTDGSHLEFWASPWIETKNWSLNSFMGAYQPLSDRGFEQSFIDPLTLTRKLNSRVAVGASYLMIYTVDVGVRQGVGPAFQVYVPKGLVIADWFVGPGKSPNEFRVTLQFSF</sequence>
<dbReference type="Proteomes" id="UP000034032">
    <property type="component" value="Unassembled WGS sequence"/>
</dbReference>
<feature type="signal peptide" evidence="1">
    <location>
        <begin position="1"/>
        <end position="27"/>
    </location>
</feature>
<protein>
    <recommendedName>
        <fullName evidence="4">Secreted protein</fullName>
    </recommendedName>
</protein>
<evidence type="ECO:0000256" key="1">
    <source>
        <dbReference type="SAM" id="SignalP"/>
    </source>
</evidence>
<evidence type="ECO:0000313" key="3">
    <source>
        <dbReference type="Proteomes" id="UP000034032"/>
    </source>
</evidence>
<organism evidence="2 3">
    <name type="scientific">Candidatus Yanofskybacteria bacterium GW2011_GWA2_44_9</name>
    <dbReference type="NCBI Taxonomy" id="1619025"/>
    <lineage>
        <taxon>Bacteria</taxon>
        <taxon>Candidatus Yanofskyibacteriota</taxon>
    </lineage>
</organism>
<name>A0A0G1MKB3_9BACT</name>
<accession>A0A0G1MKB3</accession>
<reference evidence="2 3" key="1">
    <citation type="journal article" date="2015" name="Nature">
        <title>rRNA introns, odd ribosomes, and small enigmatic genomes across a large radiation of phyla.</title>
        <authorList>
            <person name="Brown C.T."/>
            <person name="Hug L.A."/>
            <person name="Thomas B.C."/>
            <person name="Sharon I."/>
            <person name="Castelle C.J."/>
            <person name="Singh A."/>
            <person name="Wilkins M.J."/>
            <person name="Williams K.H."/>
            <person name="Banfield J.F."/>
        </authorList>
    </citation>
    <scope>NUCLEOTIDE SEQUENCE [LARGE SCALE GENOMIC DNA]</scope>
</reference>
<feature type="chain" id="PRO_5002538524" description="Secreted protein" evidence="1">
    <location>
        <begin position="28"/>
        <end position="219"/>
    </location>
</feature>
<keyword evidence="1" id="KW-0732">Signal</keyword>